<comment type="caution">
    <text evidence="1">The sequence shown here is derived from an EMBL/GenBank/DDBJ whole genome shotgun (WGS) entry which is preliminary data.</text>
</comment>
<sequence>MAQVCGCLRCVAAHVSPQHLATQGTMASILSTATSSLSPPLPFLTPLRMSNLQALAEIHEAPQL</sequence>
<evidence type="ECO:0000313" key="2">
    <source>
        <dbReference type="Proteomes" id="UP000324222"/>
    </source>
</evidence>
<organism evidence="1 2">
    <name type="scientific">Portunus trituberculatus</name>
    <name type="common">Swimming crab</name>
    <name type="synonym">Neptunus trituberculatus</name>
    <dbReference type="NCBI Taxonomy" id="210409"/>
    <lineage>
        <taxon>Eukaryota</taxon>
        <taxon>Metazoa</taxon>
        <taxon>Ecdysozoa</taxon>
        <taxon>Arthropoda</taxon>
        <taxon>Crustacea</taxon>
        <taxon>Multicrustacea</taxon>
        <taxon>Malacostraca</taxon>
        <taxon>Eumalacostraca</taxon>
        <taxon>Eucarida</taxon>
        <taxon>Decapoda</taxon>
        <taxon>Pleocyemata</taxon>
        <taxon>Brachyura</taxon>
        <taxon>Eubrachyura</taxon>
        <taxon>Portunoidea</taxon>
        <taxon>Portunidae</taxon>
        <taxon>Portuninae</taxon>
        <taxon>Portunus</taxon>
    </lineage>
</organism>
<accession>A0A5B7HZR6</accession>
<protein>
    <submittedName>
        <fullName evidence="1">Uncharacterized protein</fullName>
    </submittedName>
</protein>
<dbReference type="Proteomes" id="UP000324222">
    <property type="component" value="Unassembled WGS sequence"/>
</dbReference>
<dbReference type="EMBL" id="VSRR010041256">
    <property type="protein sequence ID" value="MPC75493.1"/>
    <property type="molecule type" value="Genomic_DNA"/>
</dbReference>
<gene>
    <name evidence="1" type="ORF">E2C01_069883</name>
</gene>
<keyword evidence="2" id="KW-1185">Reference proteome</keyword>
<dbReference type="AlphaFoldDB" id="A0A5B7HZR6"/>
<evidence type="ECO:0000313" key="1">
    <source>
        <dbReference type="EMBL" id="MPC75493.1"/>
    </source>
</evidence>
<reference evidence="1 2" key="1">
    <citation type="submission" date="2019-05" db="EMBL/GenBank/DDBJ databases">
        <title>Another draft genome of Portunus trituberculatus and its Hox gene families provides insights of decapod evolution.</title>
        <authorList>
            <person name="Jeong J.-H."/>
            <person name="Song I."/>
            <person name="Kim S."/>
            <person name="Choi T."/>
            <person name="Kim D."/>
            <person name="Ryu S."/>
            <person name="Kim W."/>
        </authorList>
    </citation>
    <scope>NUCLEOTIDE SEQUENCE [LARGE SCALE GENOMIC DNA]</scope>
    <source>
        <tissue evidence="1">Muscle</tissue>
    </source>
</reference>
<proteinExistence type="predicted"/>
<name>A0A5B7HZR6_PORTR</name>